<protein>
    <recommendedName>
        <fullName evidence="2">Programmed cell death protein 2 C-terminal domain-containing protein</fullName>
    </recommendedName>
</protein>
<feature type="region of interest" description="Disordered" evidence="1">
    <location>
        <begin position="106"/>
        <end position="254"/>
    </location>
</feature>
<name>A0A4U0XDK0_9PEZI</name>
<feature type="region of interest" description="Disordered" evidence="1">
    <location>
        <begin position="266"/>
        <end position="304"/>
    </location>
</feature>
<sequence length="436" mass="46986">MASYDSDSSGGEDDYTETNVLLGYASQEPTDDTISQLGGHPSWLDNASAPPAALARCKACNDMMSLLLQLNGDMPEHFPGHERRLYLFGCRRGTCRRKQGSVRGFRAVRLSKTQKQERTQETRPSEPQETQTQAREEAPAPSNIGASLFGVKPPTDVSNASSNPFATSSVSASALSNPFSTRPTASGSTLSNPFSNPQSPAAAAPPQPSPTASSLPETFAQKVRISLPSPSPPPSPPTTTEPWPPQSSFPTAYPSYHLDADYETLSPRAPTVPQNVRLDMDTDMDVDANSNSSSNTRDDKDTFESSLDTTFQKFADRIADNPTQVLRYEFRGRPLLYSTTDAVGSLLSRPSHIPANALPVPPCANCAAPRVFELQLTPHAISELEAHETGLEGMEWGTVLLGVCGSDCAPKGQKAGEVGYLEEWVGVQWEEVGGRR</sequence>
<feature type="domain" description="Programmed cell death protein 2 C-terminal" evidence="2">
    <location>
        <begin position="308"/>
        <end position="429"/>
    </location>
</feature>
<proteinExistence type="predicted"/>
<evidence type="ECO:0000256" key="1">
    <source>
        <dbReference type="SAM" id="MobiDB-lite"/>
    </source>
</evidence>
<dbReference type="Pfam" id="PF04194">
    <property type="entry name" value="PDCD2_C"/>
    <property type="match status" value="1"/>
</dbReference>
<feature type="compositionally biased region" description="Polar residues" evidence="1">
    <location>
        <begin position="156"/>
        <end position="190"/>
    </location>
</feature>
<reference evidence="3 4" key="1">
    <citation type="submission" date="2017-03" db="EMBL/GenBank/DDBJ databases">
        <title>Genomes of endolithic fungi from Antarctica.</title>
        <authorList>
            <person name="Coleine C."/>
            <person name="Masonjones S."/>
            <person name="Stajich J.E."/>
        </authorList>
    </citation>
    <scope>NUCLEOTIDE SEQUENCE [LARGE SCALE GENOMIC DNA]</scope>
    <source>
        <strain evidence="3 4">CCFEE 5187</strain>
    </source>
</reference>
<feature type="compositionally biased region" description="Basic and acidic residues" evidence="1">
    <location>
        <begin position="114"/>
        <end position="126"/>
    </location>
</feature>
<dbReference type="PANTHER" id="PTHR47524">
    <property type="entry name" value="20S RRNA ACCUMULATION PROTEIN 4"/>
    <property type="match status" value="1"/>
</dbReference>
<organism evidence="3 4">
    <name type="scientific">Cryomyces minteri</name>
    <dbReference type="NCBI Taxonomy" id="331657"/>
    <lineage>
        <taxon>Eukaryota</taxon>
        <taxon>Fungi</taxon>
        <taxon>Dikarya</taxon>
        <taxon>Ascomycota</taxon>
        <taxon>Pezizomycotina</taxon>
        <taxon>Dothideomycetes</taxon>
        <taxon>Dothideomycetes incertae sedis</taxon>
        <taxon>Cryomyces</taxon>
    </lineage>
</organism>
<dbReference type="AlphaFoldDB" id="A0A4U0XDK0"/>
<dbReference type="InterPro" id="IPR007320">
    <property type="entry name" value="PDCD2_C"/>
</dbReference>
<dbReference type="OrthoDB" id="443682at2759"/>
<accession>A0A4U0XDK0</accession>
<dbReference type="PANTHER" id="PTHR47524:SF1">
    <property type="entry name" value="20S RRNA ACCUMULATION PROTEIN 4"/>
    <property type="match status" value="1"/>
</dbReference>
<dbReference type="Proteomes" id="UP000308768">
    <property type="component" value="Unassembled WGS sequence"/>
</dbReference>
<feature type="compositionally biased region" description="Pro residues" evidence="1">
    <location>
        <begin position="229"/>
        <end position="247"/>
    </location>
</feature>
<evidence type="ECO:0000313" key="4">
    <source>
        <dbReference type="Proteomes" id="UP000308768"/>
    </source>
</evidence>
<keyword evidence="4" id="KW-1185">Reference proteome</keyword>
<dbReference type="GO" id="GO:0005737">
    <property type="term" value="C:cytoplasm"/>
    <property type="evidence" value="ECO:0007669"/>
    <property type="project" value="InterPro"/>
</dbReference>
<dbReference type="EMBL" id="NAJN01000420">
    <property type="protein sequence ID" value="TKA73588.1"/>
    <property type="molecule type" value="Genomic_DNA"/>
</dbReference>
<dbReference type="GO" id="GO:0030490">
    <property type="term" value="P:maturation of SSU-rRNA"/>
    <property type="evidence" value="ECO:0007669"/>
    <property type="project" value="TreeGrafter"/>
</dbReference>
<evidence type="ECO:0000313" key="3">
    <source>
        <dbReference type="EMBL" id="TKA73588.1"/>
    </source>
</evidence>
<feature type="compositionally biased region" description="Low complexity" evidence="1">
    <location>
        <begin position="191"/>
        <end position="202"/>
    </location>
</feature>
<gene>
    <name evidence="3" type="ORF">B0A49_04945</name>
</gene>
<evidence type="ECO:0000259" key="2">
    <source>
        <dbReference type="Pfam" id="PF04194"/>
    </source>
</evidence>
<dbReference type="STRING" id="331657.A0A4U0XDK0"/>
<comment type="caution">
    <text evidence="3">The sequence shown here is derived from an EMBL/GenBank/DDBJ whole genome shotgun (WGS) entry which is preliminary data.</text>
</comment>